<dbReference type="InterPro" id="IPR008927">
    <property type="entry name" value="6-PGluconate_DH-like_C_sf"/>
</dbReference>
<dbReference type="Proteomes" id="UP000596329">
    <property type="component" value="Chromosome"/>
</dbReference>
<dbReference type="UniPathway" id="UPA00098">
    <property type="reaction ID" value="UER00361"/>
</dbReference>
<dbReference type="InterPro" id="IPR036291">
    <property type="entry name" value="NAD(P)-bd_dom_sf"/>
</dbReference>
<gene>
    <name evidence="4 6" type="primary">proC</name>
    <name evidence="6" type="ORF">H0H26_01555</name>
</gene>
<dbReference type="PIRSF" id="PIRSF000193">
    <property type="entry name" value="Pyrrol-5-carb_rd"/>
    <property type="match status" value="1"/>
</dbReference>
<dbReference type="Pfam" id="PF14748">
    <property type="entry name" value="P5CR_dimer"/>
    <property type="match status" value="1"/>
</dbReference>
<reference evidence="6 7" key="1">
    <citation type="submission" date="2020-07" db="EMBL/GenBank/DDBJ databases">
        <title>Genomic characterization of Flavobacterium psychrophilum strains.</title>
        <authorList>
            <person name="Castillo D."/>
            <person name="Jorgensen J."/>
            <person name="Middelboe M."/>
        </authorList>
    </citation>
    <scope>NUCLEOTIDE SEQUENCE [LARGE SCALE GENOMIC DNA]</scope>
    <source>
        <strain evidence="6 7">FPS-R7</strain>
    </source>
</reference>
<protein>
    <recommendedName>
        <fullName evidence="4">Pyrroline-5-carboxylate reductase</fullName>
        <shortName evidence="4">P5C reductase</shortName>
        <shortName evidence="4">P5CR</shortName>
        <ecNumber evidence="4">1.5.1.2</ecNumber>
    </recommendedName>
    <alternativeName>
        <fullName evidence="4">PCA reductase</fullName>
    </alternativeName>
</protein>
<dbReference type="Gene3D" id="1.10.3730.10">
    <property type="entry name" value="ProC C-terminal domain-like"/>
    <property type="match status" value="1"/>
</dbReference>
<dbReference type="KEGG" id="fpk:IA06_00265"/>
<keyword evidence="2 4" id="KW-0521">NADP</keyword>
<dbReference type="NCBIfam" id="TIGR00112">
    <property type="entry name" value="proC"/>
    <property type="match status" value="1"/>
</dbReference>
<dbReference type="GO" id="GO:0055129">
    <property type="term" value="P:L-proline biosynthetic process"/>
    <property type="evidence" value="ECO:0007669"/>
    <property type="project" value="UniProtKB-UniRule"/>
</dbReference>
<organism evidence="6 7">
    <name type="scientific">Flavobacterium psychrophilum</name>
    <dbReference type="NCBI Taxonomy" id="96345"/>
    <lineage>
        <taxon>Bacteria</taxon>
        <taxon>Pseudomonadati</taxon>
        <taxon>Bacteroidota</taxon>
        <taxon>Flavobacteriia</taxon>
        <taxon>Flavobacteriales</taxon>
        <taxon>Flavobacteriaceae</taxon>
        <taxon>Flavobacterium</taxon>
    </lineage>
</organism>
<evidence type="ECO:0000256" key="3">
    <source>
        <dbReference type="ARBA" id="ARBA00023002"/>
    </source>
</evidence>
<dbReference type="InterPro" id="IPR029036">
    <property type="entry name" value="P5CR_dimer"/>
</dbReference>
<feature type="binding site" evidence="5">
    <location>
        <position position="52"/>
    </location>
    <ligand>
        <name>NADPH</name>
        <dbReference type="ChEBI" id="CHEBI:57783"/>
    </ligand>
</feature>
<proteinExistence type="inferred from homology"/>
<comment type="catalytic activity">
    <reaction evidence="4">
        <text>L-proline + NAD(+) = (S)-1-pyrroline-5-carboxylate + NADH + 2 H(+)</text>
        <dbReference type="Rhea" id="RHEA:14105"/>
        <dbReference type="ChEBI" id="CHEBI:15378"/>
        <dbReference type="ChEBI" id="CHEBI:17388"/>
        <dbReference type="ChEBI" id="CHEBI:57540"/>
        <dbReference type="ChEBI" id="CHEBI:57945"/>
        <dbReference type="ChEBI" id="CHEBI:60039"/>
        <dbReference type="EC" id="1.5.1.2"/>
    </reaction>
</comment>
<dbReference type="InterPro" id="IPR028939">
    <property type="entry name" value="P5C_Rdtase_cat_N"/>
</dbReference>
<name>A0A076NP19_FLAPS</name>
<keyword evidence="3 4" id="KW-0560">Oxidoreductase</keyword>
<dbReference type="EMBL" id="CP059075">
    <property type="protein sequence ID" value="QRE04318.1"/>
    <property type="molecule type" value="Genomic_DNA"/>
</dbReference>
<dbReference type="KEGG" id="fpv:IA03_00265"/>
<evidence type="ECO:0000313" key="7">
    <source>
        <dbReference type="Proteomes" id="UP000596329"/>
    </source>
</evidence>
<keyword evidence="4" id="KW-0963">Cytoplasm</keyword>
<evidence type="ECO:0000256" key="5">
    <source>
        <dbReference type="PIRSR" id="PIRSR000193-1"/>
    </source>
</evidence>
<dbReference type="FunFam" id="1.10.3730.10:FF:000001">
    <property type="entry name" value="Pyrroline-5-carboxylate reductase"/>
    <property type="match status" value="1"/>
</dbReference>
<feature type="binding site" evidence="5">
    <location>
        <begin position="6"/>
        <end position="11"/>
    </location>
    <ligand>
        <name>NADP(+)</name>
        <dbReference type="ChEBI" id="CHEBI:58349"/>
    </ligand>
</feature>
<dbReference type="Pfam" id="PF03807">
    <property type="entry name" value="F420_oxidored"/>
    <property type="match status" value="1"/>
</dbReference>
<comment type="subcellular location">
    <subcellularLocation>
        <location evidence="4">Cytoplasm</location>
    </subcellularLocation>
</comment>
<evidence type="ECO:0000256" key="1">
    <source>
        <dbReference type="ARBA" id="ARBA00005525"/>
    </source>
</evidence>
<dbReference type="HAMAP" id="MF_01925">
    <property type="entry name" value="P5C_reductase"/>
    <property type="match status" value="1"/>
</dbReference>
<comment type="catalytic activity">
    <reaction evidence="4">
        <text>L-proline + NADP(+) = (S)-1-pyrroline-5-carboxylate + NADPH + 2 H(+)</text>
        <dbReference type="Rhea" id="RHEA:14109"/>
        <dbReference type="ChEBI" id="CHEBI:15378"/>
        <dbReference type="ChEBI" id="CHEBI:17388"/>
        <dbReference type="ChEBI" id="CHEBI:57783"/>
        <dbReference type="ChEBI" id="CHEBI:58349"/>
        <dbReference type="ChEBI" id="CHEBI:60039"/>
        <dbReference type="EC" id="1.5.1.2"/>
    </reaction>
</comment>
<dbReference type="GO" id="GO:0004735">
    <property type="term" value="F:pyrroline-5-carboxylate reductase activity"/>
    <property type="evidence" value="ECO:0007669"/>
    <property type="project" value="UniProtKB-UniRule"/>
</dbReference>
<dbReference type="OMA" id="VWAVKPQ"/>
<accession>A0A076NP19</accession>
<keyword evidence="4" id="KW-0028">Amino-acid biosynthesis</keyword>
<dbReference type="GO" id="GO:0005737">
    <property type="term" value="C:cytoplasm"/>
    <property type="evidence" value="ECO:0007669"/>
    <property type="project" value="UniProtKB-SubCell"/>
</dbReference>
<dbReference type="GeneID" id="66553676"/>
<dbReference type="RefSeq" id="WP_011962247.1">
    <property type="nucleotide sequence ID" value="NZ_BCNG01000028.1"/>
</dbReference>
<evidence type="ECO:0000256" key="4">
    <source>
        <dbReference type="HAMAP-Rule" id="MF_01925"/>
    </source>
</evidence>
<sequence length="258" mass="27940">MKIHIIGGGNLGVAIALGITKYTTNNHVTVTKRNQETISYLQEKGIEISNNNTHNIQQADIIILTVKPHQAETVLKEISDKIKHKTILSAVSGTTINTLQNIVENNHTIIRIMPNIAIQFGESATCISFEEKDKNQAQKAISLFQQLGTAPVIEEKLMDAATVLGACGTAYALRYIRASMQAGIEIGFDAQTALAIAAQTAKGAAKMLLEEKVHPEQLIDRVTTPQGCTIVGLNEMEHQGFSSSLIKGIKTSLQKIKG</sequence>
<dbReference type="PANTHER" id="PTHR11645">
    <property type="entry name" value="PYRROLINE-5-CARBOXYLATE REDUCTASE"/>
    <property type="match status" value="1"/>
</dbReference>
<evidence type="ECO:0000256" key="2">
    <source>
        <dbReference type="ARBA" id="ARBA00022857"/>
    </source>
</evidence>
<keyword evidence="4" id="KW-0641">Proline biosynthesis</keyword>
<dbReference type="AlphaFoldDB" id="A0A076NP19"/>
<evidence type="ECO:0000313" key="6">
    <source>
        <dbReference type="EMBL" id="QRE04318.1"/>
    </source>
</evidence>
<comment type="similarity">
    <text evidence="1 4">Belongs to the pyrroline-5-carboxylate reductase family.</text>
</comment>
<dbReference type="SUPFAM" id="SSF48179">
    <property type="entry name" value="6-phosphogluconate dehydrogenase C-terminal domain-like"/>
    <property type="match status" value="1"/>
</dbReference>
<dbReference type="KEGG" id="fpq:IB65_00260"/>
<dbReference type="Gene3D" id="3.40.50.720">
    <property type="entry name" value="NAD(P)-binding Rossmann-like Domain"/>
    <property type="match status" value="1"/>
</dbReference>
<comment type="pathway">
    <text evidence="4">Amino-acid biosynthesis; L-proline biosynthesis; L-proline from L-glutamate 5-semialdehyde: step 1/1.</text>
</comment>
<dbReference type="EC" id="1.5.1.2" evidence="4"/>
<dbReference type="KEGG" id="fpw:IA04_00265"/>
<dbReference type="InterPro" id="IPR000304">
    <property type="entry name" value="Pyrroline-COOH_reductase"/>
</dbReference>
<comment type="function">
    <text evidence="4">Catalyzes the reduction of 1-pyrroline-5-carboxylate (PCA) to L-proline.</text>
</comment>
<dbReference type="PANTHER" id="PTHR11645:SF0">
    <property type="entry name" value="PYRROLINE-5-CARBOXYLATE REDUCTASE 3"/>
    <property type="match status" value="1"/>
</dbReference>
<dbReference type="SUPFAM" id="SSF51735">
    <property type="entry name" value="NAD(P)-binding Rossmann-fold domains"/>
    <property type="match status" value="1"/>
</dbReference>
<dbReference type="KEGG" id="fpc:FPSM_00069"/>